<feature type="active site" description="Charge relay system" evidence="5">
    <location>
        <position position="500"/>
    </location>
</feature>
<dbReference type="RefSeq" id="WP_191706961.1">
    <property type="nucleotide sequence ID" value="NZ_JACSQA010000007.1"/>
</dbReference>
<dbReference type="InterPro" id="IPR015500">
    <property type="entry name" value="Peptidase_S8_subtilisin-rel"/>
</dbReference>
<keyword evidence="2 5" id="KW-0645">Protease</keyword>
<feature type="active site" description="Charge relay system" evidence="5">
    <location>
        <position position="311"/>
    </location>
</feature>
<organism evidence="7 8">
    <name type="scientific">Ureibacillus galli</name>
    <dbReference type="NCBI Taxonomy" id="2762222"/>
    <lineage>
        <taxon>Bacteria</taxon>
        <taxon>Bacillati</taxon>
        <taxon>Bacillota</taxon>
        <taxon>Bacilli</taxon>
        <taxon>Bacillales</taxon>
        <taxon>Caryophanaceae</taxon>
        <taxon>Ureibacillus</taxon>
    </lineage>
</organism>
<dbReference type="InterPro" id="IPR034074">
    <property type="entry name" value="Y4bN_pept_dom"/>
</dbReference>
<accession>A0ABR8XAW0</accession>
<dbReference type="Proteomes" id="UP000640930">
    <property type="component" value="Unassembled WGS sequence"/>
</dbReference>
<evidence type="ECO:0000256" key="3">
    <source>
        <dbReference type="ARBA" id="ARBA00022801"/>
    </source>
</evidence>
<feature type="domain" description="Peptidase S8/S53" evidence="6">
    <location>
        <begin position="273"/>
        <end position="546"/>
    </location>
</feature>
<dbReference type="PROSITE" id="PS51892">
    <property type="entry name" value="SUBTILASE"/>
    <property type="match status" value="1"/>
</dbReference>
<comment type="caution">
    <text evidence="7">The sequence shown here is derived from an EMBL/GenBank/DDBJ whole genome shotgun (WGS) entry which is preliminary data.</text>
</comment>
<evidence type="ECO:0000256" key="4">
    <source>
        <dbReference type="ARBA" id="ARBA00022825"/>
    </source>
</evidence>
<dbReference type="InterPro" id="IPR050131">
    <property type="entry name" value="Peptidase_S8_subtilisin-like"/>
</dbReference>
<dbReference type="InterPro" id="IPR000209">
    <property type="entry name" value="Peptidase_S8/S53_dom"/>
</dbReference>
<evidence type="ECO:0000256" key="5">
    <source>
        <dbReference type="PROSITE-ProRule" id="PRU01240"/>
    </source>
</evidence>
<dbReference type="CDD" id="cd04847">
    <property type="entry name" value="Peptidases_S8_Subtilisin_like_2"/>
    <property type="match status" value="1"/>
</dbReference>
<evidence type="ECO:0000313" key="7">
    <source>
        <dbReference type="EMBL" id="MBD8026461.1"/>
    </source>
</evidence>
<dbReference type="InterPro" id="IPR036852">
    <property type="entry name" value="Peptidase_S8/S53_dom_sf"/>
</dbReference>
<evidence type="ECO:0000259" key="6">
    <source>
        <dbReference type="Pfam" id="PF00082"/>
    </source>
</evidence>
<dbReference type="Gene3D" id="3.40.50.200">
    <property type="entry name" value="Peptidase S8/S53 domain"/>
    <property type="match status" value="1"/>
</dbReference>
<feature type="active site" description="Charge relay system" evidence="5">
    <location>
        <position position="280"/>
    </location>
</feature>
<proteinExistence type="inferred from homology"/>
<dbReference type="SUPFAM" id="SSF52743">
    <property type="entry name" value="Subtilisin-like"/>
    <property type="match status" value="1"/>
</dbReference>
<dbReference type="EMBL" id="JACSQA010000007">
    <property type="protein sequence ID" value="MBD8026461.1"/>
    <property type="molecule type" value="Genomic_DNA"/>
</dbReference>
<evidence type="ECO:0000256" key="1">
    <source>
        <dbReference type="ARBA" id="ARBA00011073"/>
    </source>
</evidence>
<sequence>MSKDKNENYLPILGNGERLIDSVSKKFVGGPATYPRTFEEAKTRVINQLKTVQKQIEAIPEENKMSEVILALRLNEKFLAKTYTPETFFKKTGFENIGSRRWIYDENKNTGKTNYSKLHFIKTDQENLLNLRDSLETGLISLTESFKNDVRKIEELSLLKTEEVIQGFGDEWTEGSVEFVLHPFEENNDTMLEKFKKRLLYFGVQEESLKIKSYDGGPTFVSALVKREVVDKIADFNPLRTVHPLKLEFFPQFRGEDGSEQGILPPIGKSISQIKVGVFDGGIESEHPFLKNFSKENQSIGSIALPEGIKHGTAVAGVVLYGDLNQYEKGEQLEDPVVFVESFRVLPVKNPRDLDLYEAIDFIENVVPSRHDIDVYNLSFGPVGPILDDEISRFTYALDMLAWNYQKLFVVAVGNDGQRPEPFNRIQAPADLVNGLGVGAYTYHSQNGSIERASYSCVGGGREGCKVKPDLCAFGGDSKYPMHLLNATNQNGVWLNAGTSFAAPIVSSKAAEILGRCNQFTPIVARALLIHAADNPNRVDNELGYGIINQKVEDILNCDTNKVTIIYSNSMNPTGLAKLPIPLPLNASIGTDVHLSWTIATSSKANALHVEDYTESAIEDTFYPHDKKYNFSKPGEKSYKLNIIDDASLIDELLNDGYSRSSLPVSGSAHQYQTELARRGEMKWDTVVKKWRNSRISTLENPFLVLHGMGRNGSTDRIDYAVIVTISVPRYEGNLYEAILNEYRVLEPIGIRNRNEIMINID</sequence>
<reference evidence="7 8" key="1">
    <citation type="submission" date="2020-08" db="EMBL/GenBank/DDBJ databases">
        <title>A Genomic Blueprint of the Chicken Gut Microbiome.</title>
        <authorList>
            <person name="Gilroy R."/>
            <person name="Ravi A."/>
            <person name="Getino M."/>
            <person name="Pursley I."/>
            <person name="Horton D.L."/>
            <person name="Alikhan N.-F."/>
            <person name="Baker D."/>
            <person name="Gharbi K."/>
            <person name="Hall N."/>
            <person name="Watson M."/>
            <person name="Adriaenssens E.M."/>
            <person name="Foster-Nyarko E."/>
            <person name="Jarju S."/>
            <person name="Secka A."/>
            <person name="Antonio M."/>
            <person name="Oren A."/>
            <person name="Chaudhuri R."/>
            <person name="La Ragione R.M."/>
            <person name="Hildebrand F."/>
            <person name="Pallen M.J."/>
        </authorList>
    </citation>
    <scope>NUCLEOTIDE SEQUENCE [LARGE SCALE GENOMIC DNA]</scope>
    <source>
        <strain evidence="7 8">Re31</strain>
    </source>
</reference>
<evidence type="ECO:0000256" key="2">
    <source>
        <dbReference type="ARBA" id="ARBA00022670"/>
    </source>
</evidence>
<dbReference type="PRINTS" id="PR00723">
    <property type="entry name" value="SUBTILISIN"/>
</dbReference>
<protein>
    <submittedName>
        <fullName evidence="7">S8 family peptidase</fullName>
    </submittedName>
</protein>
<comment type="similarity">
    <text evidence="1 5">Belongs to the peptidase S8 family.</text>
</comment>
<name>A0ABR8XAW0_9BACL</name>
<dbReference type="Pfam" id="PF00082">
    <property type="entry name" value="Peptidase_S8"/>
    <property type="match status" value="1"/>
</dbReference>
<keyword evidence="3 5" id="KW-0378">Hydrolase</keyword>
<keyword evidence="4 5" id="KW-0720">Serine protease</keyword>
<keyword evidence="8" id="KW-1185">Reference proteome</keyword>
<dbReference type="PANTHER" id="PTHR43806:SF11">
    <property type="entry name" value="CEREVISIN-RELATED"/>
    <property type="match status" value="1"/>
</dbReference>
<gene>
    <name evidence="7" type="ORF">H9636_07285</name>
</gene>
<dbReference type="PANTHER" id="PTHR43806">
    <property type="entry name" value="PEPTIDASE S8"/>
    <property type="match status" value="1"/>
</dbReference>
<evidence type="ECO:0000313" key="8">
    <source>
        <dbReference type="Proteomes" id="UP000640930"/>
    </source>
</evidence>